<keyword evidence="2" id="KW-1185">Reference proteome</keyword>
<evidence type="ECO:0000313" key="1">
    <source>
        <dbReference type="EMBL" id="BAV39315.1"/>
    </source>
</evidence>
<accession>A0A1B4XWY3</accession>
<reference evidence="1 2" key="1">
    <citation type="submission" date="2016-07" db="EMBL/GenBank/DDBJ databases">
        <title>Characterization of three bacteriophages infecting bacteria isolated from shrimp culture pond water.</title>
        <authorList>
            <person name="Khoa H.V."/>
        </authorList>
    </citation>
    <scope>NUCLEOTIDE SEQUENCE [LARGE SCALE GENOMIC DNA]</scope>
</reference>
<dbReference type="EMBL" id="LC168164">
    <property type="protein sequence ID" value="BAV39315.1"/>
    <property type="molecule type" value="Genomic_DNA"/>
</dbReference>
<name>A0A1B4XWY3_9CAUD</name>
<sequence>MNKNKSILESFKTRFKNEIEKLDIKMLNELKEPTYIYTLKDMENRRQKLYCQVDVIENLLNNEVLLDNPNKTIDVLNNDIHHLKIGVKQHILNKSMSVNTFIDMVYRKEFMIQMIKMLS</sequence>
<organism evidence="1 2">
    <name type="scientific">Tenacibaculum phage pT24</name>
    <dbReference type="NCBI Taxonomy" id="1880590"/>
    <lineage>
        <taxon>Viruses</taxon>
        <taxon>Duplodnaviria</taxon>
        <taxon>Heunggongvirae</taxon>
        <taxon>Uroviricota</taxon>
        <taxon>Caudoviricetes</taxon>
        <taxon>Kungbxnavirus</taxon>
        <taxon>Kungbxnavirus pT24</taxon>
    </lineage>
</organism>
<protein>
    <submittedName>
        <fullName evidence="1">Uncharacterized protein</fullName>
    </submittedName>
</protein>
<evidence type="ECO:0000313" key="2">
    <source>
        <dbReference type="Proteomes" id="UP000224877"/>
    </source>
</evidence>
<gene>
    <name evidence="1" type="ORF">BPT24_190</name>
</gene>
<dbReference type="Proteomes" id="UP000224877">
    <property type="component" value="Segment"/>
</dbReference>
<proteinExistence type="predicted"/>